<protein>
    <recommendedName>
        <fullName evidence="7">Xylanolytic transcriptional activator regulatory domain-containing protein</fullName>
    </recommendedName>
</protein>
<proteinExistence type="predicted"/>
<evidence type="ECO:0000313" key="8">
    <source>
        <dbReference type="EMBL" id="OIW24989.1"/>
    </source>
</evidence>
<accession>A0A1J7IC26</accession>
<evidence type="ECO:0000256" key="4">
    <source>
        <dbReference type="ARBA" id="ARBA00023125"/>
    </source>
</evidence>
<name>A0A1J7IC26_9PEZI</name>
<dbReference type="GO" id="GO:0003677">
    <property type="term" value="F:DNA binding"/>
    <property type="evidence" value="ECO:0007669"/>
    <property type="project" value="UniProtKB-KW"/>
</dbReference>
<evidence type="ECO:0000259" key="7">
    <source>
        <dbReference type="Pfam" id="PF04082"/>
    </source>
</evidence>
<keyword evidence="6" id="KW-0539">Nucleus</keyword>
<dbReference type="STRING" id="1408157.A0A1J7IC26"/>
<keyword evidence="9" id="KW-1185">Reference proteome</keyword>
<feature type="domain" description="Xylanolytic transcriptional activator regulatory" evidence="7">
    <location>
        <begin position="2"/>
        <end position="113"/>
    </location>
</feature>
<evidence type="ECO:0000313" key="9">
    <source>
        <dbReference type="Proteomes" id="UP000182658"/>
    </source>
</evidence>
<dbReference type="Pfam" id="PF04082">
    <property type="entry name" value="Fungal_trans"/>
    <property type="match status" value="1"/>
</dbReference>
<dbReference type="InParanoid" id="A0A1J7IC26"/>
<evidence type="ECO:0000256" key="5">
    <source>
        <dbReference type="ARBA" id="ARBA00023163"/>
    </source>
</evidence>
<dbReference type="GO" id="GO:0006351">
    <property type="term" value="P:DNA-templated transcription"/>
    <property type="evidence" value="ECO:0007669"/>
    <property type="project" value="InterPro"/>
</dbReference>
<dbReference type="OrthoDB" id="2123952at2759"/>
<keyword evidence="4" id="KW-0238">DNA-binding</keyword>
<dbReference type="CDD" id="cd12148">
    <property type="entry name" value="fungal_TF_MHR"/>
    <property type="match status" value="1"/>
</dbReference>
<dbReference type="InterPro" id="IPR007219">
    <property type="entry name" value="XnlR_reg_dom"/>
</dbReference>
<dbReference type="AlphaFoldDB" id="A0A1J7IC26"/>
<evidence type="ECO:0000256" key="2">
    <source>
        <dbReference type="ARBA" id="ARBA00022833"/>
    </source>
</evidence>
<keyword evidence="5" id="KW-0804">Transcription</keyword>
<keyword evidence="1" id="KW-0479">Metal-binding</keyword>
<keyword evidence="3" id="KW-0805">Transcription regulation</keyword>
<dbReference type="InterPro" id="IPR051615">
    <property type="entry name" value="Transcr_Regulatory_Elem"/>
</dbReference>
<evidence type="ECO:0000256" key="1">
    <source>
        <dbReference type="ARBA" id="ARBA00022723"/>
    </source>
</evidence>
<evidence type="ECO:0000256" key="6">
    <source>
        <dbReference type="ARBA" id="ARBA00023242"/>
    </source>
</evidence>
<reference evidence="8 9" key="1">
    <citation type="submission" date="2016-10" db="EMBL/GenBank/DDBJ databases">
        <title>Draft genome sequence of Coniochaeta ligniaria NRRL30616, a lignocellulolytic fungus for bioabatement of inhibitors in plant biomass hydrolysates.</title>
        <authorList>
            <consortium name="DOE Joint Genome Institute"/>
            <person name="Jimenez D.J."/>
            <person name="Hector R.E."/>
            <person name="Riley R."/>
            <person name="Sun H."/>
            <person name="Grigoriev I.V."/>
            <person name="Van Elsas J.D."/>
            <person name="Nichols N.N."/>
        </authorList>
    </citation>
    <scope>NUCLEOTIDE SEQUENCE [LARGE SCALE GENOMIC DNA]</scope>
    <source>
        <strain evidence="8 9">NRRL 30616</strain>
    </source>
</reference>
<dbReference type="Proteomes" id="UP000182658">
    <property type="component" value="Unassembled WGS sequence"/>
</dbReference>
<evidence type="ECO:0000256" key="3">
    <source>
        <dbReference type="ARBA" id="ARBA00023015"/>
    </source>
</evidence>
<dbReference type="EMBL" id="KV875102">
    <property type="protein sequence ID" value="OIW24989.1"/>
    <property type="molecule type" value="Genomic_DNA"/>
</dbReference>
<dbReference type="PANTHER" id="PTHR31313:SF4">
    <property type="entry name" value="CONIDIAL DEVELOPMENT PROTEIN FLUFFY"/>
    <property type="match status" value="1"/>
</dbReference>
<keyword evidence="2" id="KW-0862">Zinc</keyword>
<sequence>MLVKALLTLGCRFSSHPAMRTTPDDPSSPGDHFFRECVRLLREEEDQYLMTTIQAVGPMSIREASCGRTLESFYYAGQSMRLTHVMGLHMNNGSGEDDDEAAVRSATFWGVFVGPVRTLRSYRWLSLYYQEVSERSRTG</sequence>
<gene>
    <name evidence="8" type="ORF">CONLIGDRAFT_636115</name>
</gene>
<organism evidence="8 9">
    <name type="scientific">Coniochaeta ligniaria NRRL 30616</name>
    <dbReference type="NCBI Taxonomy" id="1408157"/>
    <lineage>
        <taxon>Eukaryota</taxon>
        <taxon>Fungi</taxon>
        <taxon>Dikarya</taxon>
        <taxon>Ascomycota</taxon>
        <taxon>Pezizomycotina</taxon>
        <taxon>Sordariomycetes</taxon>
        <taxon>Sordariomycetidae</taxon>
        <taxon>Coniochaetales</taxon>
        <taxon>Coniochaetaceae</taxon>
        <taxon>Coniochaeta</taxon>
    </lineage>
</organism>
<dbReference type="GO" id="GO:0008270">
    <property type="term" value="F:zinc ion binding"/>
    <property type="evidence" value="ECO:0007669"/>
    <property type="project" value="InterPro"/>
</dbReference>
<dbReference type="PANTHER" id="PTHR31313">
    <property type="entry name" value="TY1 ENHANCER ACTIVATOR"/>
    <property type="match status" value="1"/>
</dbReference>